<comment type="subcellular location">
    <subcellularLocation>
        <location evidence="1">Membrane</location>
    </subcellularLocation>
</comment>
<gene>
    <name evidence="10" type="ORF">NWE73_12385</name>
</gene>
<protein>
    <submittedName>
        <fullName evidence="10">1-acyl-sn-glycerol-3-phosphate acyltransferase</fullName>
    </submittedName>
</protein>
<keyword evidence="6 8" id="KW-0472">Membrane</keyword>
<dbReference type="RefSeq" id="WP_277578645.1">
    <property type="nucleotide sequence ID" value="NZ_JANRMI010000003.1"/>
</dbReference>
<reference evidence="10" key="1">
    <citation type="submission" date="2022-08" db="EMBL/GenBank/DDBJ databases">
        <title>Novel Bdellovibrio Species Isolated from Svalbard: Designation Bdellovibrio svalbardensis.</title>
        <authorList>
            <person name="Mitchell R.J."/>
            <person name="Choi S.Y."/>
        </authorList>
    </citation>
    <scope>NUCLEOTIDE SEQUENCE</scope>
    <source>
        <strain evidence="10">PAP01</strain>
    </source>
</reference>
<sequence length="275" mass="31150">MEEIQAGLRGVLNLIYFVLVIVTFLAWSFLCHLVIRNPEKRRAQFSKNVTFFCRIILKAFGMNLTVKNKPKDGEKFLLVSNHMGFVDILLMGSIFPLLFVTSNEMRETPFLGLLTEMGGCMYVERRSRTKILDEMKSIVTALQNGFRIVLYPEATSTNGEQVLPFKRTLMMAASHAGVPIQPAVVNFRKVNGEDFSLKWRDHLCWYGDITFATSLWKALTLKSLHAEIEFLEQIHTTPEDDRGLIADKAHSLISEKFVPVKGIAVPAVPPELETT</sequence>
<evidence type="ECO:0000256" key="7">
    <source>
        <dbReference type="ARBA" id="ARBA00023315"/>
    </source>
</evidence>
<keyword evidence="2" id="KW-0808">Transferase</keyword>
<evidence type="ECO:0000313" key="10">
    <source>
        <dbReference type="EMBL" id="MDG0817170.1"/>
    </source>
</evidence>
<dbReference type="PANTHER" id="PTHR23063">
    <property type="entry name" value="PHOSPHOLIPID ACYLTRANSFERASE"/>
    <property type="match status" value="1"/>
</dbReference>
<evidence type="ECO:0000256" key="8">
    <source>
        <dbReference type="SAM" id="Phobius"/>
    </source>
</evidence>
<dbReference type="Pfam" id="PF01553">
    <property type="entry name" value="Acyltransferase"/>
    <property type="match status" value="1"/>
</dbReference>
<feature type="transmembrane region" description="Helical" evidence="8">
    <location>
        <begin position="76"/>
        <end position="99"/>
    </location>
</feature>
<evidence type="ECO:0000256" key="4">
    <source>
        <dbReference type="ARBA" id="ARBA00022989"/>
    </source>
</evidence>
<organism evidence="10 11">
    <name type="scientific">Bdellovibrio svalbardensis</name>
    <dbReference type="NCBI Taxonomy" id="2972972"/>
    <lineage>
        <taxon>Bacteria</taxon>
        <taxon>Pseudomonadati</taxon>
        <taxon>Bdellovibrionota</taxon>
        <taxon>Bdellovibrionia</taxon>
        <taxon>Bdellovibrionales</taxon>
        <taxon>Pseudobdellovibrionaceae</taxon>
        <taxon>Bdellovibrio</taxon>
    </lineage>
</organism>
<dbReference type="EMBL" id="JANRMI010000003">
    <property type="protein sequence ID" value="MDG0817170.1"/>
    <property type="molecule type" value="Genomic_DNA"/>
</dbReference>
<feature type="transmembrane region" description="Helical" evidence="8">
    <location>
        <begin position="14"/>
        <end position="35"/>
    </location>
</feature>
<name>A0ABT6DJZ1_9BACT</name>
<feature type="domain" description="Phospholipid/glycerol acyltransferase" evidence="9">
    <location>
        <begin position="76"/>
        <end position="188"/>
    </location>
</feature>
<dbReference type="CDD" id="cd07989">
    <property type="entry name" value="LPLAT_AGPAT-like"/>
    <property type="match status" value="1"/>
</dbReference>
<dbReference type="Proteomes" id="UP001152321">
    <property type="component" value="Unassembled WGS sequence"/>
</dbReference>
<dbReference type="GO" id="GO:0016746">
    <property type="term" value="F:acyltransferase activity"/>
    <property type="evidence" value="ECO:0007669"/>
    <property type="project" value="UniProtKB-KW"/>
</dbReference>
<dbReference type="SUPFAM" id="SSF69593">
    <property type="entry name" value="Glycerol-3-phosphate (1)-acyltransferase"/>
    <property type="match status" value="1"/>
</dbReference>
<proteinExistence type="predicted"/>
<dbReference type="PANTHER" id="PTHR23063:SF52">
    <property type="entry name" value="LYSOPHOSPHATIDYLCHOLINE ACYLTRANSFERASE"/>
    <property type="match status" value="1"/>
</dbReference>
<dbReference type="SMART" id="SM00563">
    <property type="entry name" value="PlsC"/>
    <property type="match status" value="1"/>
</dbReference>
<comment type="caution">
    <text evidence="10">The sequence shown here is derived from an EMBL/GenBank/DDBJ whole genome shotgun (WGS) entry which is preliminary data.</text>
</comment>
<keyword evidence="11" id="KW-1185">Reference proteome</keyword>
<keyword evidence="4 8" id="KW-1133">Transmembrane helix</keyword>
<evidence type="ECO:0000256" key="5">
    <source>
        <dbReference type="ARBA" id="ARBA00023098"/>
    </source>
</evidence>
<keyword evidence="5" id="KW-0443">Lipid metabolism</keyword>
<evidence type="ECO:0000256" key="1">
    <source>
        <dbReference type="ARBA" id="ARBA00004370"/>
    </source>
</evidence>
<evidence type="ECO:0000256" key="6">
    <source>
        <dbReference type="ARBA" id="ARBA00023136"/>
    </source>
</evidence>
<accession>A0ABT6DJZ1</accession>
<evidence type="ECO:0000256" key="3">
    <source>
        <dbReference type="ARBA" id="ARBA00022692"/>
    </source>
</evidence>
<dbReference type="InterPro" id="IPR002123">
    <property type="entry name" value="Plipid/glycerol_acylTrfase"/>
</dbReference>
<evidence type="ECO:0000259" key="9">
    <source>
        <dbReference type="SMART" id="SM00563"/>
    </source>
</evidence>
<evidence type="ECO:0000256" key="2">
    <source>
        <dbReference type="ARBA" id="ARBA00022679"/>
    </source>
</evidence>
<keyword evidence="7 10" id="KW-0012">Acyltransferase</keyword>
<keyword evidence="3 8" id="KW-0812">Transmembrane</keyword>
<evidence type="ECO:0000313" key="11">
    <source>
        <dbReference type="Proteomes" id="UP001152321"/>
    </source>
</evidence>